<dbReference type="InterPro" id="IPR044991">
    <property type="entry name" value="TET_plant"/>
</dbReference>
<evidence type="ECO:0000256" key="5">
    <source>
        <dbReference type="ARBA" id="ARBA00023136"/>
    </source>
</evidence>
<evidence type="ECO:0000313" key="8">
    <source>
        <dbReference type="Proteomes" id="UP000593572"/>
    </source>
</evidence>
<dbReference type="GO" id="GO:0016020">
    <property type="term" value="C:membrane"/>
    <property type="evidence" value="ECO:0007669"/>
    <property type="project" value="UniProtKB-SubCell"/>
</dbReference>
<keyword evidence="4 6" id="KW-1133">Transmembrane helix</keyword>
<sequence>MVIAGVSMSQGSAEECYQVMAKPMIIIGGFFMFFSLVGIIGACCNVTFLLIVYLILMMFVIIVGIIFSMITMIATSKGAEEVKTREGYKEYRLPDDPNWLAMAILKEKSWESIKSCLTVPEHNVCTDLKERQINSTATELDQNELTPIQGSNPCPYMALVDKNTTTWLLRGDFSHGQSRTLDSGCCKPPSECGFVYGGMTTWTKNNGGSSKNNDCNLWNNDNKTLCFECQSCKAGVIYGVKDSRRKSSVVNIVFCIFIVVFYFISICALGNSAKHG</sequence>
<evidence type="ECO:0000256" key="3">
    <source>
        <dbReference type="ARBA" id="ARBA00022692"/>
    </source>
</evidence>
<feature type="transmembrane region" description="Helical" evidence="6">
    <location>
        <begin position="24"/>
        <end position="42"/>
    </location>
</feature>
<dbReference type="PANTHER" id="PTHR32191">
    <property type="entry name" value="TETRASPANIN-8-RELATED"/>
    <property type="match status" value="1"/>
</dbReference>
<dbReference type="InterPro" id="IPR018499">
    <property type="entry name" value="Tetraspanin/Peripherin"/>
</dbReference>
<evidence type="ECO:0000313" key="7">
    <source>
        <dbReference type="EMBL" id="MBA0577177.1"/>
    </source>
</evidence>
<protein>
    <recommendedName>
        <fullName evidence="9">Tetraspanin-8-like</fullName>
    </recommendedName>
</protein>
<feature type="transmembrane region" description="Helical" evidence="6">
    <location>
        <begin position="48"/>
        <end position="75"/>
    </location>
</feature>
<comment type="similarity">
    <text evidence="2">Belongs to the tetraspanin (TM4SF) family.</text>
</comment>
<accession>A0A7J8NJK2</accession>
<keyword evidence="8" id="KW-1185">Reference proteome</keyword>
<dbReference type="Proteomes" id="UP000593572">
    <property type="component" value="Unassembled WGS sequence"/>
</dbReference>
<dbReference type="Pfam" id="PF00335">
    <property type="entry name" value="Tetraspanin"/>
    <property type="match status" value="1"/>
</dbReference>
<name>A0A7J8NJK2_9ROSI</name>
<feature type="transmembrane region" description="Helical" evidence="6">
    <location>
        <begin position="249"/>
        <end position="271"/>
    </location>
</feature>
<evidence type="ECO:0000256" key="4">
    <source>
        <dbReference type="ARBA" id="ARBA00022989"/>
    </source>
</evidence>
<organism evidence="7 8">
    <name type="scientific">Gossypium lobatum</name>
    <dbReference type="NCBI Taxonomy" id="34289"/>
    <lineage>
        <taxon>Eukaryota</taxon>
        <taxon>Viridiplantae</taxon>
        <taxon>Streptophyta</taxon>
        <taxon>Embryophyta</taxon>
        <taxon>Tracheophyta</taxon>
        <taxon>Spermatophyta</taxon>
        <taxon>Magnoliopsida</taxon>
        <taxon>eudicotyledons</taxon>
        <taxon>Gunneridae</taxon>
        <taxon>Pentapetalae</taxon>
        <taxon>rosids</taxon>
        <taxon>malvids</taxon>
        <taxon>Malvales</taxon>
        <taxon>Malvaceae</taxon>
        <taxon>Malvoideae</taxon>
        <taxon>Gossypium</taxon>
    </lineage>
</organism>
<evidence type="ECO:0000256" key="1">
    <source>
        <dbReference type="ARBA" id="ARBA00004141"/>
    </source>
</evidence>
<dbReference type="GO" id="GO:0009734">
    <property type="term" value="P:auxin-activated signaling pathway"/>
    <property type="evidence" value="ECO:0007669"/>
    <property type="project" value="InterPro"/>
</dbReference>
<proteinExistence type="inferred from homology"/>
<keyword evidence="5 6" id="KW-0472">Membrane</keyword>
<evidence type="ECO:0000256" key="2">
    <source>
        <dbReference type="ARBA" id="ARBA00006840"/>
    </source>
</evidence>
<dbReference type="EMBL" id="JABEZX010353879">
    <property type="protein sequence ID" value="MBA0577177.1"/>
    <property type="molecule type" value="Genomic_DNA"/>
</dbReference>
<comment type="subcellular location">
    <subcellularLocation>
        <location evidence="1">Membrane</location>
        <topology evidence="1">Multi-pass membrane protein</topology>
    </subcellularLocation>
</comment>
<comment type="caution">
    <text evidence="7">The sequence shown here is derived from an EMBL/GenBank/DDBJ whole genome shotgun (WGS) entry which is preliminary data.</text>
</comment>
<reference evidence="7 8" key="1">
    <citation type="journal article" date="2019" name="Genome Biol. Evol.">
        <title>Insights into the evolution of the New World diploid cottons (Gossypium, subgenus Houzingenia) based on genome sequencing.</title>
        <authorList>
            <person name="Grover C.E."/>
            <person name="Arick M.A. 2nd"/>
            <person name="Thrash A."/>
            <person name="Conover J.L."/>
            <person name="Sanders W.S."/>
            <person name="Peterson D.G."/>
            <person name="Frelichowski J.E."/>
            <person name="Scheffler J.A."/>
            <person name="Scheffler B.E."/>
            <person name="Wendel J.F."/>
        </authorList>
    </citation>
    <scope>NUCLEOTIDE SEQUENCE [LARGE SCALE GENOMIC DNA]</scope>
    <source>
        <strain evidence="7">157</strain>
        <tissue evidence="7">Leaf</tissue>
    </source>
</reference>
<gene>
    <name evidence="7" type="ORF">Golob_024673</name>
</gene>
<keyword evidence="3 6" id="KW-0812">Transmembrane</keyword>
<dbReference type="AlphaFoldDB" id="A0A7J8NJK2"/>
<evidence type="ECO:0000256" key="6">
    <source>
        <dbReference type="SAM" id="Phobius"/>
    </source>
</evidence>
<evidence type="ECO:0008006" key="9">
    <source>
        <dbReference type="Google" id="ProtNLM"/>
    </source>
</evidence>